<protein>
    <recommendedName>
        <fullName evidence="3">DUF1178 domain-containing protein</fullName>
    </recommendedName>
</protein>
<dbReference type="Pfam" id="PF06676">
    <property type="entry name" value="DUF1178"/>
    <property type="match status" value="1"/>
</dbReference>
<reference evidence="1 2" key="1">
    <citation type="submission" date="2017-04" db="EMBL/GenBank/DDBJ databases">
        <title>Unexpected and diverse lifestyles within the genus Limnohabitans.</title>
        <authorList>
            <person name="Kasalicky V."/>
            <person name="Mehrshad M."/>
            <person name="Andrei S.-A."/>
            <person name="Salcher M."/>
            <person name="Kratochvilova H."/>
            <person name="Simek K."/>
            <person name="Ghai R."/>
        </authorList>
    </citation>
    <scope>NUCLEOTIDE SEQUENCE [LARGE SCALE GENOMIC DNA]</scope>
    <source>
        <strain evidence="1 2">MWH-C5</strain>
    </source>
</reference>
<evidence type="ECO:0008006" key="3">
    <source>
        <dbReference type="Google" id="ProtNLM"/>
    </source>
</evidence>
<accession>A0A315EVV8</accession>
<comment type="caution">
    <text evidence="1">The sequence shown here is derived from an EMBL/GenBank/DDBJ whole genome shotgun (WGS) entry which is preliminary data.</text>
</comment>
<evidence type="ECO:0000313" key="1">
    <source>
        <dbReference type="EMBL" id="PUE60102.1"/>
    </source>
</evidence>
<dbReference type="RefSeq" id="WP_108402480.1">
    <property type="nucleotide sequence ID" value="NZ_NESP01000001.1"/>
</dbReference>
<name>A0A315EVV8_9BURK</name>
<dbReference type="Proteomes" id="UP000251341">
    <property type="component" value="Unassembled WGS sequence"/>
</dbReference>
<dbReference type="EMBL" id="NESP01000001">
    <property type="protein sequence ID" value="PUE60102.1"/>
    <property type="molecule type" value="Genomic_DNA"/>
</dbReference>
<organism evidence="1 2">
    <name type="scientific">Limnohabitans curvus</name>
    <dbReference type="NCBI Taxonomy" id="323423"/>
    <lineage>
        <taxon>Bacteria</taxon>
        <taxon>Pseudomonadati</taxon>
        <taxon>Pseudomonadota</taxon>
        <taxon>Betaproteobacteria</taxon>
        <taxon>Burkholderiales</taxon>
        <taxon>Comamonadaceae</taxon>
        <taxon>Limnohabitans</taxon>
    </lineage>
</organism>
<dbReference type="PIRSF" id="PIRSF032131">
    <property type="entry name" value="UCP032131"/>
    <property type="match status" value="1"/>
</dbReference>
<evidence type="ECO:0000313" key="2">
    <source>
        <dbReference type="Proteomes" id="UP000251341"/>
    </source>
</evidence>
<proteinExistence type="predicted"/>
<dbReference type="AlphaFoldDB" id="A0A315EVV8"/>
<sequence length="153" mass="16714">MKVLDLQCAQHHVFEGWFGSEDDYQSQLTRGLLNCPMCGDANVSKKLSAPRLNLNATESADNATPTLPSLQDAANLEPAQLQAALLKMVRHVVANTEDVGNSFPEEARKMHYGEAEARNIRGHATPEETEGLIDEGIAVMPLPLPDVLKEPLQ</sequence>
<dbReference type="InterPro" id="IPR009562">
    <property type="entry name" value="DUF1178"/>
</dbReference>
<gene>
    <name evidence="1" type="ORF">B9Z44_11280</name>
</gene>
<keyword evidence="2" id="KW-1185">Reference proteome</keyword>